<evidence type="ECO:0000256" key="9">
    <source>
        <dbReference type="ARBA" id="ARBA00023136"/>
    </source>
</evidence>
<dbReference type="InterPro" id="IPR003859">
    <property type="entry name" value="Galactosyl_T"/>
</dbReference>
<comment type="pathway">
    <text evidence="2">Protein modification; protein glycosylation.</text>
</comment>
<sequence length="284" mass="32132">MLGLYSIKNLRISTCVLIVLGCIAVLQLLLLYGSYNYKCISKEDIGKYLYMYLNPKVVKRLDKPACDYEMVYKQVHKDDWSIIEQSNQFDPSGIVNGSFVPEDCNPQLSIAILEAENSLQGLLYNVGARQAARELFPCLVLHDVDLLPLSAANLYACLLQPRHLSASLDKFRFVLPYYGLVGGVLALTTEHFRQLNGFSNKFTGWGGEDDEFAARIMDHNLEILRFPPDMSRYTMLVHQQAPVNGQRFRLMSETVAAQDGLNSMHYRSVSVSQHPLFTLIRVVT</sequence>
<evidence type="ECO:0000256" key="7">
    <source>
        <dbReference type="ARBA" id="ARBA00022968"/>
    </source>
</evidence>
<gene>
    <name evidence="14" type="ORF">LSINAPIS_LOCUS11735</name>
</gene>
<comment type="subcellular location">
    <subcellularLocation>
        <location evidence="1">Membrane</location>
        <topology evidence="1">Single-pass type II membrane protein</topology>
    </subcellularLocation>
</comment>
<dbReference type="GO" id="GO:0016020">
    <property type="term" value="C:membrane"/>
    <property type="evidence" value="ECO:0007669"/>
    <property type="project" value="UniProtKB-SubCell"/>
</dbReference>
<keyword evidence="9 11" id="KW-0472">Membrane</keyword>
<evidence type="ECO:0000256" key="4">
    <source>
        <dbReference type="ARBA" id="ARBA00022676"/>
    </source>
</evidence>
<keyword evidence="15" id="KW-1185">Reference proteome</keyword>
<name>A0A5E4QWE0_9NEOP</name>
<dbReference type="Pfam" id="PF13733">
    <property type="entry name" value="Glyco_transf_7N"/>
    <property type="match status" value="1"/>
</dbReference>
<keyword evidence="8 11" id="KW-1133">Transmembrane helix</keyword>
<evidence type="ECO:0000313" key="15">
    <source>
        <dbReference type="Proteomes" id="UP000324832"/>
    </source>
</evidence>
<dbReference type="GO" id="GO:0006688">
    <property type="term" value="P:glycosphingolipid biosynthetic process"/>
    <property type="evidence" value="ECO:0007669"/>
    <property type="project" value="TreeGrafter"/>
</dbReference>
<dbReference type="InterPro" id="IPR029044">
    <property type="entry name" value="Nucleotide-diphossugar_trans"/>
</dbReference>
<keyword evidence="10" id="KW-0325">Glycoprotein</keyword>
<dbReference type="PANTHER" id="PTHR19300">
    <property type="entry name" value="BETA-1,4-GALACTOSYLTRANSFERASE"/>
    <property type="match status" value="1"/>
</dbReference>
<evidence type="ECO:0000256" key="8">
    <source>
        <dbReference type="ARBA" id="ARBA00022989"/>
    </source>
</evidence>
<dbReference type="GO" id="GO:0005794">
    <property type="term" value="C:Golgi apparatus"/>
    <property type="evidence" value="ECO:0007669"/>
    <property type="project" value="TreeGrafter"/>
</dbReference>
<evidence type="ECO:0008006" key="16">
    <source>
        <dbReference type="Google" id="ProtNLM"/>
    </source>
</evidence>
<evidence type="ECO:0000256" key="5">
    <source>
        <dbReference type="ARBA" id="ARBA00022679"/>
    </source>
</evidence>
<accession>A0A5E4QWE0</accession>
<dbReference type="Pfam" id="PF02709">
    <property type="entry name" value="Glyco_transf_7C"/>
    <property type="match status" value="1"/>
</dbReference>
<dbReference type="InterPro" id="IPR027995">
    <property type="entry name" value="Galactosyl_T_N"/>
</dbReference>
<keyword evidence="4" id="KW-0328">Glycosyltransferase</keyword>
<feature type="domain" description="Galactosyltransferase N-terminal" evidence="13">
    <location>
        <begin position="120"/>
        <end position="157"/>
    </location>
</feature>
<dbReference type="UniPathway" id="UPA00378"/>
<dbReference type="PANTHER" id="PTHR19300:SF48">
    <property type="entry name" value="BETA-1,4-N-ACETYLGALACTOSAMINYLTRANSFERASE"/>
    <property type="match status" value="1"/>
</dbReference>
<evidence type="ECO:0000313" key="14">
    <source>
        <dbReference type="EMBL" id="VVD01278.1"/>
    </source>
</evidence>
<dbReference type="InterPro" id="IPR027791">
    <property type="entry name" value="Galactosyl_T_C"/>
</dbReference>
<dbReference type="PRINTS" id="PR02050">
    <property type="entry name" value="B14GALTRFASE"/>
</dbReference>
<evidence type="ECO:0000256" key="1">
    <source>
        <dbReference type="ARBA" id="ARBA00004606"/>
    </source>
</evidence>
<evidence type="ECO:0000259" key="13">
    <source>
        <dbReference type="Pfam" id="PF13733"/>
    </source>
</evidence>
<dbReference type="EMBL" id="FZQP02005277">
    <property type="protein sequence ID" value="VVD01278.1"/>
    <property type="molecule type" value="Genomic_DNA"/>
</dbReference>
<feature type="domain" description="Galactosyltransferase C-terminal" evidence="12">
    <location>
        <begin position="162"/>
        <end position="239"/>
    </location>
</feature>
<evidence type="ECO:0000256" key="10">
    <source>
        <dbReference type="ARBA" id="ARBA00023180"/>
    </source>
</evidence>
<evidence type="ECO:0000256" key="2">
    <source>
        <dbReference type="ARBA" id="ARBA00004922"/>
    </source>
</evidence>
<dbReference type="GO" id="GO:0008378">
    <property type="term" value="F:galactosyltransferase activity"/>
    <property type="evidence" value="ECO:0007669"/>
    <property type="project" value="TreeGrafter"/>
</dbReference>
<dbReference type="SUPFAM" id="SSF53448">
    <property type="entry name" value="Nucleotide-diphospho-sugar transferases"/>
    <property type="match status" value="1"/>
</dbReference>
<dbReference type="GO" id="GO:0005975">
    <property type="term" value="P:carbohydrate metabolic process"/>
    <property type="evidence" value="ECO:0007669"/>
    <property type="project" value="InterPro"/>
</dbReference>
<dbReference type="AlphaFoldDB" id="A0A5E4QWE0"/>
<organism evidence="14 15">
    <name type="scientific">Leptidea sinapis</name>
    <dbReference type="NCBI Taxonomy" id="189913"/>
    <lineage>
        <taxon>Eukaryota</taxon>
        <taxon>Metazoa</taxon>
        <taxon>Ecdysozoa</taxon>
        <taxon>Arthropoda</taxon>
        <taxon>Hexapoda</taxon>
        <taxon>Insecta</taxon>
        <taxon>Pterygota</taxon>
        <taxon>Neoptera</taxon>
        <taxon>Endopterygota</taxon>
        <taxon>Lepidoptera</taxon>
        <taxon>Glossata</taxon>
        <taxon>Ditrysia</taxon>
        <taxon>Papilionoidea</taxon>
        <taxon>Pieridae</taxon>
        <taxon>Dismorphiinae</taxon>
        <taxon>Leptidea</taxon>
    </lineage>
</organism>
<evidence type="ECO:0000256" key="11">
    <source>
        <dbReference type="SAM" id="Phobius"/>
    </source>
</evidence>
<protein>
    <recommendedName>
        <fullName evidence="16">Galactosyltransferase C-terminal domain-containing protein</fullName>
    </recommendedName>
</protein>
<feature type="transmembrane region" description="Helical" evidence="11">
    <location>
        <begin position="12"/>
        <end position="35"/>
    </location>
</feature>
<evidence type="ECO:0000256" key="6">
    <source>
        <dbReference type="ARBA" id="ARBA00022692"/>
    </source>
</evidence>
<keyword evidence="5" id="KW-0808">Transferase</keyword>
<comment type="similarity">
    <text evidence="3">Belongs to the glycosyltransferase 7 family.</text>
</comment>
<dbReference type="GO" id="GO:0033842">
    <property type="term" value="F:N-acetyl-beta-glucosaminyl-derivative 4-beta-N-acetylgalactosaminyltransferase activity"/>
    <property type="evidence" value="ECO:0007669"/>
    <property type="project" value="TreeGrafter"/>
</dbReference>
<proteinExistence type="inferred from homology"/>
<evidence type="ECO:0000259" key="12">
    <source>
        <dbReference type="Pfam" id="PF02709"/>
    </source>
</evidence>
<evidence type="ECO:0000256" key="3">
    <source>
        <dbReference type="ARBA" id="ARBA00005735"/>
    </source>
</evidence>
<dbReference type="Proteomes" id="UP000324832">
    <property type="component" value="Unassembled WGS sequence"/>
</dbReference>
<reference evidence="14 15" key="1">
    <citation type="submission" date="2017-07" db="EMBL/GenBank/DDBJ databases">
        <authorList>
            <person name="Talla V."/>
            <person name="Backstrom N."/>
        </authorList>
    </citation>
    <scope>NUCLEOTIDE SEQUENCE [LARGE SCALE GENOMIC DNA]</scope>
</reference>
<keyword evidence="6 11" id="KW-0812">Transmembrane</keyword>
<keyword evidence="7" id="KW-0735">Signal-anchor</keyword>
<dbReference type="Gene3D" id="3.90.550.10">
    <property type="entry name" value="Spore Coat Polysaccharide Biosynthesis Protein SpsA, Chain A"/>
    <property type="match status" value="1"/>
</dbReference>